<dbReference type="Proteomes" id="UP001295444">
    <property type="component" value="Chromosome 07"/>
</dbReference>
<name>A0AAD1WJK1_PELCU</name>
<dbReference type="EMBL" id="OW240918">
    <property type="protein sequence ID" value="CAH2308051.1"/>
    <property type="molecule type" value="Genomic_DNA"/>
</dbReference>
<protein>
    <submittedName>
        <fullName evidence="2">Uncharacterized protein</fullName>
    </submittedName>
</protein>
<proteinExistence type="predicted"/>
<feature type="region of interest" description="Disordered" evidence="1">
    <location>
        <begin position="75"/>
        <end position="98"/>
    </location>
</feature>
<accession>A0AAD1WJK1</accession>
<reference evidence="2" key="1">
    <citation type="submission" date="2022-03" db="EMBL/GenBank/DDBJ databases">
        <authorList>
            <person name="Alioto T."/>
            <person name="Alioto T."/>
            <person name="Gomez Garrido J."/>
        </authorList>
    </citation>
    <scope>NUCLEOTIDE SEQUENCE</scope>
</reference>
<evidence type="ECO:0000256" key="1">
    <source>
        <dbReference type="SAM" id="MobiDB-lite"/>
    </source>
</evidence>
<feature type="region of interest" description="Disordered" evidence="1">
    <location>
        <begin position="260"/>
        <end position="281"/>
    </location>
</feature>
<feature type="region of interest" description="Disordered" evidence="1">
    <location>
        <begin position="150"/>
        <end position="238"/>
    </location>
</feature>
<feature type="region of interest" description="Disordered" evidence="1">
    <location>
        <begin position="1"/>
        <end position="49"/>
    </location>
</feature>
<feature type="compositionally biased region" description="Polar residues" evidence="1">
    <location>
        <begin position="202"/>
        <end position="215"/>
    </location>
</feature>
<evidence type="ECO:0000313" key="3">
    <source>
        <dbReference type="Proteomes" id="UP001295444"/>
    </source>
</evidence>
<keyword evidence="3" id="KW-1185">Reference proteome</keyword>
<organism evidence="2 3">
    <name type="scientific">Pelobates cultripes</name>
    <name type="common">Western spadefoot toad</name>
    <dbReference type="NCBI Taxonomy" id="61616"/>
    <lineage>
        <taxon>Eukaryota</taxon>
        <taxon>Metazoa</taxon>
        <taxon>Chordata</taxon>
        <taxon>Craniata</taxon>
        <taxon>Vertebrata</taxon>
        <taxon>Euteleostomi</taxon>
        <taxon>Amphibia</taxon>
        <taxon>Batrachia</taxon>
        <taxon>Anura</taxon>
        <taxon>Pelobatoidea</taxon>
        <taxon>Pelobatidae</taxon>
        <taxon>Pelobates</taxon>
    </lineage>
</organism>
<sequence>MEQNPVWDSETEWDSETAWDSETEWNTETEGDPETECGTGAVGAEKKAVNQPAKWGEGIVEELSERLKKIKQGGNWWNDRQSGEEETVMAEGDKQKMTKRGEWNTGIMGKQEEWNTGTVRKQEEWNTGTVGKQWEWTPGTVGKQGAWTAGTVGKQGGQNTGAIGKQGGWTTGTVGKQGGQNTGAIGKQGGWTTGTVGKQEEWNTGTVGKQGQWKTGTVGKQGGHNTETVGKREEINTGTVTKGGKLSIASDENRIKIYSEPTKQHKKEQVAITESPRQSVRSVKSGLVSERVVELQSGLVSQKVAELSSGKGVRSAEPVLEPTIQSSEIMGATRTVAELAQQWGTDEETESDLLQRVPPEEFTYHKPESESTQDPQRKLLICYWDTQTDISWLATLLSLYSSFEKIGLTLSLATEEELKNKIRSSTQIIFFQSKNSSKSIEDVQSFLEHCIDINSERRVPEVWQQKHYSKYLHVGIFSRSKDRGLLLQTLLSKKNMKDMLMEFRQIDISRTTEEEIREAISKCSYSILHFSKKNIYDIHFLSLFEMKKVLVIIDDLEDETLQKMLLVQQEQSVTVKEIELDLTMKESLNARNKNLNPYPPYNIGIFSRSAESDYKWLQTLLRSEGFRGHVLDMQSFYISNNGFQQFREDVNWCTVGILYHTRNRGGINLTDVVSSLYDNELDYLSQRLGRDNVLVVIDDLEDSGFEEKDRILKNQPTIGRCSVPLLSLAPLQRASHRASHRVSHRTSHRVSHVRERPIECPIELPIERPIECPIECPMLTRSLTRSTGRKPEVTRASYQKALNKTTGEAHAAGRQYTYLDRFDLFYWECPPGVQNSRGWRSLFLEHMKSCKKLPLVGVNAEFQQRCIQLNVSSSAILYHTKNRGGINVTNVTDSLYDKELEYMSHFLGKDNVLVVIDDLEDSGLEEKFTILAKQPSIIIHASDLVLISEKEKRDMESLLQKLLRIQLFTKPRGTSIFKPI</sequence>
<dbReference type="AlphaFoldDB" id="A0AAD1WJK1"/>
<gene>
    <name evidence="2" type="ORF">PECUL_23A020310</name>
</gene>
<feature type="compositionally biased region" description="Acidic residues" evidence="1">
    <location>
        <begin position="9"/>
        <end position="35"/>
    </location>
</feature>
<evidence type="ECO:0000313" key="2">
    <source>
        <dbReference type="EMBL" id="CAH2308051.1"/>
    </source>
</evidence>
<feature type="compositionally biased region" description="Gly residues" evidence="1">
    <location>
        <begin position="153"/>
        <end position="192"/>
    </location>
</feature>